<organism evidence="1 2">
    <name type="scientific">Cajanus cajan</name>
    <name type="common">Pigeon pea</name>
    <name type="synonym">Cajanus indicus</name>
    <dbReference type="NCBI Taxonomy" id="3821"/>
    <lineage>
        <taxon>Eukaryota</taxon>
        <taxon>Viridiplantae</taxon>
        <taxon>Streptophyta</taxon>
        <taxon>Embryophyta</taxon>
        <taxon>Tracheophyta</taxon>
        <taxon>Spermatophyta</taxon>
        <taxon>Magnoliopsida</taxon>
        <taxon>eudicotyledons</taxon>
        <taxon>Gunneridae</taxon>
        <taxon>Pentapetalae</taxon>
        <taxon>rosids</taxon>
        <taxon>fabids</taxon>
        <taxon>Fabales</taxon>
        <taxon>Fabaceae</taxon>
        <taxon>Papilionoideae</taxon>
        <taxon>50 kb inversion clade</taxon>
        <taxon>NPAAA clade</taxon>
        <taxon>indigoferoid/millettioid clade</taxon>
        <taxon>Phaseoleae</taxon>
        <taxon>Cajanus</taxon>
    </lineage>
</organism>
<dbReference type="EMBL" id="KQ483423">
    <property type="protein sequence ID" value="KYP52513.1"/>
    <property type="molecule type" value="Genomic_DNA"/>
</dbReference>
<gene>
    <name evidence="1" type="ORF">KK1_025633</name>
</gene>
<name>A0A151SCK8_CAJCA</name>
<evidence type="ECO:0000313" key="1">
    <source>
        <dbReference type="EMBL" id="KYP52513.1"/>
    </source>
</evidence>
<sequence length="53" mass="6235">MGREIVRLESPSKPGERSRLWLSKEILRVFKENKGSDKTEIIMLHLVKDKEVQ</sequence>
<dbReference type="Proteomes" id="UP000075243">
    <property type="component" value="Unassembled WGS sequence"/>
</dbReference>
<accession>A0A151SCK8</accession>
<dbReference type="OMA" id="FECYATH"/>
<evidence type="ECO:0000313" key="2">
    <source>
        <dbReference type="Proteomes" id="UP000075243"/>
    </source>
</evidence>
<dbReference type="Gramene" id="C.cajan_24961.t">
    <property type="protein sequence ID" value="C.cajan_24961.t"/>
    <property type="gene ID" value="C.cajan_24961"/>
</dbReference>
<proteinExistence type="predicted"/>
<dbReference type="AlphaFoldDB" id="A0A151SCK8"/>
<keyword evidence="2" id="KW-1185">Reference proteome</keyword>
<reference evidence="1" key="1">
    <citation type="journal article" date="2012" name="Nat. Biotechnol.">
        <title>Draft genome sequence of pigeonpea (Cajanus cajan), an orphan legume crop of resource-poor farmers.</title>
        <authorList>
            <person name="Varshney R.K."/>
            <person name="Chen W."/>
            <person name="Li Y."/>
            <person name="Bharti A.K."/>
            <person name="Saxena R.K."/>
            <person name="Schlueter J.A."/>
            <person name="Donoghue M.T."/>
            <person name="Azam S."/>
            <person name="Fan G."/>
            <person name="Whaley A.M."/>
            <person name="Farmer A.D."/>
            <person name="Sheridan J."/>
            <person name="Iwata A."/>
            <person name="Tuteja R."/>
            <person name="Penmetsa R.V."/>
            <person name="Wu W."/>
            <person name="Upadhyaya H.D."/>
            <person name="Yang S.P."/>
            <person name="Shah T."/>
            <person name="Saxena K.B."/>
            <person name="Michael T."/>
            <person name="McCombie W.R."/>
            <person name="Yang B."/>
            <person name="Zhang G."/>
            <person name="Yang H."/>
            <person name="Wang J."/>
            <person name="Spillane C."/>
            <person name="Cook D.R."/>
            <person name="May G.D."/>
            <person name="Xu X."/>
            <person name="Jackson S.A."/>
        </authorList>
    </citation>
    <scope>NUCLEOTIDE SEQUENCE [LARGE SCALE GENOMIC DNA]</scope>
</reference>
<protein>
    <submittedName>
        <fullName evidence="1">Uncharacterized protein</fullName>
    </submittedName>
</protein>